<name>N9WXN7_CLOIN</name>
<evidence type="ECO:0000256" key="4">
    <source>
        <dbReference type="ARBA" id="ARBA00022597"/>
    </source>
</evidence>
<evidence type="ECO:0000256" key="2">
    <source>
        <dbReference type="ARBA" id="ARBA00022448"/>
    </source>
</evidence>
<proteinExistence type="predicted"/>
<keyword evidence="4" id="KW-0762">Sugar transport</keyword>
<evidence type="ECO:0000256" key="3">
    <source>
        <dbReference type="ARBA" id="ARBA00022490"/>
    </source>
</evidence>
<evidence type="ECO:0000313" key="10">
    <source>
        <dbReference type="Proteomes" id="UP000013051"/>
    </source>
</evidence>
<organism evidence="9 10">
    <name type="scientific">[Clostridium] innocuum 2959</name>
    <dbReference type="NCBI Taxonomy" id="999413"/>
    <lineage>
        <taxon>Bacteria</taxon>
        <taxon>Bacillati</taxon>
        <taxon>Bacillota</taxon>
        <taxon>Clostridia</taxon>
        <taxon>Eubacteriales</taxon>
        <taxon>Clostridiaceae</taxon>
        <taxon>Clostridium</taxon>
    </lineage>
</organism>
<dbReference type="PROSITE" id="PS51101">
    <property type="entry name" value="PTS_EIIB_TYPE_4"/>
    <property type="match status" value="1"/>
</dbReference>
<dbReference type="Proteomes" id="UP000013051">
    <property type="component" value="Unassembled WGS sequence"/>
</dbReference>
<gene>
    <name evidence="9" type="ORF">HMPREF1094_00864</name>
</gene>
<dbReference type="HOGENOM" id="CLU_116175_2_0_9"/>
<accession>N9WXN7</accession>
<feature type="domain" description="PTS EIIB type-4" evidence="8">
    <location>
        <begin position="1"/>
        <end position="165"/>
    </location>
</feature>
<dbReference type="GO" id="GO:0008982">
    <property type="term" value="F:protein-N(PI)-phosphohistidine-sugar phosphotransferase activity"/>
    <property type="evidence" value="ECO:0007669"/>
    <property type="project" value="InterPro"/>
</dbReference>
<dbReference type="InterPro" id="IPR036667">
    <property type="entry name" value="PTS_IIB_sorbose-sp_sf"/>
</dbReference>
<dbReference type="SUPFAM" id="SSF52728">
    <property type="entry name" value="PTS IIb component"/>
    <property type="match status" value="1"/>
</dbReference>
<dbReference type="eggNOG" id="COG3444">
    <property type="taxonomic scope" value="Bacteria"/>
</dbReference>
<sequence length="170" mass="19696">MITLFRIDDRLLHGQVARSWTRRYRINKIIIINNEVANDEFSKMTLCLAKPKEVELKFSEVNKCAQLLYACEQSQERVMCIVNSFSDANLVIPYIPRIKTINIGGLRNKGEKNVIQITGAVILCKKDIQIAHQWFQQEIEVEIRQIPGEKELKLKEVLRNEKDIDCSSHA</sequence>
<protein>
    <recommendedName>
        <fullName evidence="8">PTS EIIB type-4 domain-containing protein</fullName>
    </recommendedName>
</protein>
<dbReference type="InterPro" id="IPR004720">
    <property type="entry name" value="PTS_IIB_sorbose-sp"/>
</dbReference>
<keyword evidence="2" id="KW-0813">Transport</keyword>
<evidence type="ECO:0000313" key="9">
    <source>
        <dbReference type="EMBL" id="ENY88413.1"/>
    </source>
</evidence>
<dbReference type="Gene3D" id="3.40.35.10">
    <property type="entry name" value="Phosphotransferase system, sorbose subfamily IIB component"/>
    <property type="match status" value="1"/>
</dbReference>
<evidence type="ECO:0000256" key="7">
    <source>
        <dbReference type="ARBA" id="ARBA00022777"/>
    </source>
</evidence>
<dbReference type="Pfam" id="PF03830">
    <property type="entry name" value="PTSIIB_sorb"/>
    <property type="match status" value="1"/>
</dbReference>
<keyword evidence="5" id="KW-0808">Transferase</keyword>
<reference evidence="9 10" key="1">
    <citation type="submission" date="2013-01" db="EMBL/GenBank/DDBJ databases">
        <title>The Genome Sequence of Clostridium innocuum 2959.</title>
        <authorList>
            <consortium name="The Broad Institute Genome Sequencing Platform"/>
            <person name="Earl A."/>
            <person name="Ward D."/>
            <person name="Feldgarden M."/>
            <person name="Gevers D."/>
            <person name="Courvalin P."/>
            <person name="Lambert T."/>
            <person name="Walker B."/>
            <person name="Young S.K."/>
            <person name="Zeng Q."/>
            <person name="Gargeya S."/>
            <person name="Fitzgerald M."/>
            <person name="Haas B."/>
            <person name="Abouelleil A."/>
            <person name="Alvarado L."/>
            <person name="Arachchi H.M."/>
            <person name="Berlin A.M."/>
            <person name="Chapman S.B."/>
            <person name="Dewar J."/>
            <person name="Goldberg J."/>
            <person name="Griggs A."/>
            <person name="Gujja S."/>
            <person name="Hansen M."/>
            <person name="Howarth C."/>
            <person name="Imamovic A."/>
            <person name="Larimer J."/>
            <person name="McCowan C."/>
            <person name="Murphy C."/>
            <person name="Neiman D."/>
            <person name="Pearson M."/>
            <person name="Priest M."/>
            <person name="Roberts A."/>
            <person name="Saif S."/>
            <person name="Shea T."/>
            <person name="Sisk P."/>
            <person name="Sykes S."/>
            <person name="Wortman J."/>
            <person name="Nusbaum C."/>
            <person name="Birren B."/>
        </authorList>
    </citation>
    <scope>NUCLEOTIDE SEQUENCE [LARGE SCALE GENOMIC DNA]</scope>
    <source>
        <strain evidence="9 10">2959</strain>
    </source>
</reference>
<dbReference type="EMBL" id="AGYV01000001">
    <property type="protein sequence ID" value="ENY88413.1"/>
    <property type="molecule type" value="Genomic_DNA"/>
</dbReference>
<keyword evidence="3" id="KW-0963">Cytoplasm</keyword>
<dbReference type="GO" id="GO:0009401">
    <property type="term" value="P:phosphoenolpyruvate-dependent sugar phosphotransferase system"/>
    <property type="evidence" value="ECO:0007669"/>
    <property type="project" value="UniProtKB-KW"/>
</dbReference>
<keyword evidence="6" id="KW-0598">Phosphotransferase system</keyword>
<dbReference type="GO" id="GO:0016301">
    <property type="term" value="F:kinase activity"/>
    <property type="evidence" value="ECO:0007669"/>
    <property type="project" value="UniProtKB-KW"/>
</dbReference>
<evidence type="ECO:0000256" key="6">
    <source>
        <dbReference type="ARBA" id="ARBA00022683"/>
    </source>
</evidence>
<dbReference type="RefSeq" id="WP_002606563.1">
    <property type="nucleotide sequence ID" value="NZ_KB850943.1"/>
</dbReference>
<comment type="caution">
    <text evidence="9">The sequence shown here is derived from an EMBL/GenBank/DDBJ whole genome shotgun (WGS) entry which is preliminary data.</text>
</comment>
<evidence type="ECO:0000259" key="8">
    <source>
        <dbReference type="PROSITE" id="PS51101"/>
    </source>
</evidence>
<keyword evidence="10" id="KW-1185">Reference proteome</keyword>
<dbReference type="AlphaFoldDB" id="N9WXN7"/>
<comment type="subcellular location">
    <subcellularLocation>
        <location evidence="1">Cytoplasm</location>
    </subcellularLocation>
</comment>
<evidence type="ECO:0000256" key="5">
    <source>
        <dbReference type="ARBA" id="ARBA00022679"/>
    </source>
</evidence>
<keyword evidence="7" id="KW-0418">Kinase</keyword>
<dbReference type="GO" id="GO:0005737">
    <property type="term" value="C:cytoplasm"/>
    <property type="evidence" value="ECO:0007669"/>
    <property type="project" value="UniProtKB-SubCell"/>
</dbReference>
<evidence type="ECO:0000256" key="1">
    <source>
        <dbReference type="ARBA" id="ARBA00004496"/>
    </source>
</evidence>